<gene>
    <name evidence="2" type="ORF">E5162_06390</name>
</gene>
<dbReference type="EMBL" id="SRXV01000001">
    <property type="protein sequence ID" value="TGY94885.1"/>
    <property type="molecule type" value="Genomic_DNA"/>
</dbReference>
<name>A0A4S2HFI7_9PROT</name>
<evidence type="ECO:0000313" key="3">
    <source>
        <dbReference type="Proteomes" id="UP000305451"/>
    </source>
</evidence>
<dbReference type="PANTHER" id="PTHR31435:SF10">
    <property type="entry name" value="BSR4717 PROTEIN"/>
    <property type="match status" value="1"/>
</dbReference>
<dbReference type="Pfam" id="PF14542">
    <property type="entry name" value="Acetyltransf_CG"/>
    <property type="match status" value="1"/>
</dbReference>
<keyword evidence="3" id="KW-1185">Reference proteome</keyword>
<dbReference type="Gene3D" id="3.40.630.30">
    <property type="match status" value="1"/>
</dbReference>
<organism evidence="2 3">
    <name type="scientific">Marinicauda pacifica</name>
    <dbReference type="NCBI Taxonomy" id="1133559"/>
    <lineage>
        <taxon>Bacteria</taxon>
        <taxon>Pseudomonadati</taxon>
        <taxon>Pseudomonadota</taxon>
        <taxon>Alphaproteobacteria</taxon>
        <taxon>Maricaulales</taxon>
        <taxon>Maricaulaceae</taxon>
        <taxon>Marinicauda</taxon>
    </lineage>
</organism>
<dbReference type="InterPro" id="IPR045057">
    <property type="entry name" value="Gcn5-rel_NAT"/>
</dbReference>
<protein>
    <submittedName>
        <fullName evidence="2">N-acetyltransferase</fullName>
    </submittedName>
</protein>
<dbReference type="InterPro" id="IPR031165">
    <property type="entry name" value="GNAT_YJDJ"/>
</dbReference>
<dbReference type="AlphaFoldDB" id="A0A4S2HFI7"/>
<dbReference type="CDD" id="cd04301">
    <property type="entry name" value="NAT_SF"/>
    <property type="match status" value="1"/>
</dbReference>
<comment type="caution">
    <text evidence="2">The sequence shown here is derived from an EMBL/GenBank/DDBJ whole genome shotgun (WGS) entry which is preliminary data.</text>
</comment>
<accession>A0A4S2HFI7</accession>
<dbReference type="Proteomes" id="UP000305451">
    <property type="component" value="Unassembled WGS sequence"/>
</dbReference>
<reference evidence="2 3" key="1">
    <citation type="journal article" date="2013" name="Int. J. Syst. Evol. Microbiol.">
        <title>Marinicauda pacifica gen. nov., sp. nov., a prosthecate alphaproteobacterium of the family Hyphomonadaceae isolated from deep seawater.</title>
        <authorList>
            <person name="Zhang X.Y."/>
            <person name="Li G.W."/>
            <person name="Wang C.S."/>
            <person name="Zhang Y.J."/>
            <person name="Xu X.W."/>
            <person name="Li H."/>
            <person name="Liu A."/>
            <person name="Liu C."/>
            <person name="Xie B.B."/>
            <person name="Qin Q.L."/>
            <person name="Xu Z."/>
            <person name="Chen X.L."/>
            <person name="Zhou B.C."/>
            <person name="Zhang Y.Z."/>
        </authorList>
    </citation>
    <scope>NUCLEOTIDE SEQUENCE [LARGE SCALE GENOMIC DNA]</scope>
    <source>
        <strain evidence="2 3">P-1 km-3</strain>
    </source>
</reference>
<evidence type="ECO:0000313" key="2">
    <source>
        <dbReference type="EMBL" id="TGY94885.1"/>
    </source>
</evidence>
<dbReference type="PROSITE" id="PS51729">
    <property type="entry name" value="GNAT_YJDJ"/>
    <property type="match status" value="1"/>
</dbReference>
<sequence>MSVAEFEILEERTPTKGRYFVQADGKPDAELTFSIANAHLIIIDHTGVPDAWRGQGVGQALVERAVLDARANGVQIVPLCPFAKAQIEKHPEWQDVLTPRKP</sequence>
<dbReference type="InterPro" id="IPR016181">
    <property type="entry name" value="Acyl_CoA_acyltransferase"/>
</dbReference>
<dbReference type="GO" id="GO:0016740">
    <property type="term" value="F:transferase activity"/>
    <property type="evidence" value="ECO:0007669"/>
    <property type="project" value="UniProtKB-KW"/>
</dbReference>
<feature type="domain" description="N-acetyltransferase" evidence="1">
    <location>
        <begin position="11"/>
        <end position="98"/>
    </location>
</feature>
<proteinExistence type="predicted"/>
<dbReference type="OrthoDB" id="9800945at2"/>
<keyword evidence="2" id="KW-0808">Transferase</keyword>
<evidence type="ECO:0000259" key="1">
    <source>
        <dbReference type="PROSITE" id="PS51729"/>
    </source>
</evidence>
<dbReference type="PANTHER" id="PTHR31435">
    <property type="entry name" value="PROTEIN NATD1"/>
    <property type="match status" value="1"/>
</dbReference>
<dbReference type="RefSeq" id="WP_135944082.1">
    <property type="nucleotide sequence ID" value="NZ_BMEI01000001.1"/>
</dbReference>
<dbReference type="SUPFAM" id="SSF55729">
    <property type="entry name" value="Acyl-CoA N-acyltransferases (Nat)"/>
    <property type="match status" value="1"/>
</dbReference>